<dbReference type="Pfam" id="PF00561">
    <property type="entry name" value="Abhydrolase_1"/>
    <property type="match status" value="1"/>
</dbReference>
<keyword evidence="2" id="KW-1185">Reference proteome</keyword>
<organism evidence="1 2">
    <name type="scientific">Clostridium gasigenes</name>
    <dbReference type="NCBI Taxonomy" id="94869"/>
    <lineage>
        <taxon>Bacteria</taxon>
        <taxon>Bacillati</taxon>
        <taxon>Bacillota</taxon>
        <taxon>Clostridia</taxon>
        <taxon>Eubacteriales</taxon>
        <taxon>Clostridiaceae</taxon>
        <taxon>Clostridium</taxon>
    </lineage>
</organism>
<name>A0A1H0VFU3_9CLOT</name>
<sequence length="309" mass="35465">MKGLLIISVFIVIIILLSINFIGEIKKDAFKHIILDDRKDKGKMIKVLKERFFCDYKNYEDLEYEELEILSSDGFKLKGYYYNKYPDSNKVMIIHHGYTANHYVCIQFLDIFFEEGFNVLLVDMRSHGESEGEYITYGYKEQKDLDIWVNLIRNKIGEDGMIGLHGQSMGGATVLMYGGNYSEKIDFVIADCAYSNGKEILRYQFKQADVPFFPIYNMVNRQCKSKCGFDMNNISPIDCIKDNEIPVLFVHGTGDNVVPVTMSEEMFSVKIGNKNKLVIIPDAVHVGAYAKDKDTYVKAIREFISELGI</sequence>
<dbReference type="InterPro" id="IPR029058">
    <property type="entry name" value="AB_hydrolase_fold"/>
</dbReference>
<dbReference type="Gene3D" id="3.40.50.1820">
    <property type="entry name" value="alpha/beta hydrolase"/>
    <property type="match status" value="1"/>
</dbReference>
<dbReference type="InterPro" id="IPR052920">
    <property type="entry name" value="DNA-binding_regulatory"/>
</dbReference>
<dbReference type="PANTHER" id="PTHR43358">
    <property type="entry name" value="ALPHA/BETA-HYDROLASE"/>
    <property type="match status" value="1"/>
</dbReference>
<dbReference type="EMBL" id="FNJM01000016">
    <property type="protein sequence ID" value="SDP77088.1"/>
    <property type="molecule type" value="Genomic_DNA"/>
</dbReference>
<dbReference type="InterPro" id="IPR000073">
    <property type="entry name" value="AB_hydrolase_1"/>
</dbReference>
<gene>
    <name evidence="1" type="ORF">SAMN04488529_11627</name>
</gene>
<dbReference type="Proteomes" id="UP000198597">
    <property type="component" value="Unassembled WGS sequence"/>
</dbReference>
<dbReference type="PANTHER" id="PTHR43358:SF4">
    <property type="entry name" value="ALPHA_BETA HYDROLASE FOLD-1 DOMAIN-CONTAINING PROTEIN"/>
    <property type="match status" value="1"/>
</dbReference>
<evidence type="ECO:0000313" key="2">
    <source>
        <dbReference type="Proteomes" id="UP000198597"/>
    </source>
</evidence>
<proteinExistence type="predicted"/>
<reference evidence="1 2" key="1">
    <citation type="submission" date="2016-10" db="EMBL/GenBank/DDBJ databases">
        <authorList>
            <person name="de Groot N.N."/>
        </authorList>
    </citation>
    <scope>NUCLEOTIDE SEQUENCE [LARGE SCALE GENOMIC DNA]</scope>
    <source>
        <strain evidence="1 2">DSM 12272</strain>
    </source>
</reference>
<dbReference type="RefSeq" id="WP_175490893.1">
    <property type="nucleotide sequence ID" value="NZ_FNJM01000016.1"/>
</dbReference>
<protein>
    <submittedName>
        <fullName evidence="1">Uncharacterized protein</fullName>
    </submittedName>
</protein>
<dbReference type="STRING" id="94869.SAMN04488529_11627"/>
<dbReference type="SUPFAM" id="SSF53474">
    <property type="entry name" value="alpha/beta-Hydrolases"/>
    <property type="match status" value="1"/>
</dbReference>
<dbReference type="AlphaFoldDB" id="A0A1H0VFU3"/>
<accession>A0A1H0VFU3</accession>
<evidence type="ECO:0000313" key="1">
    <source>
        <dbReference type="EMBL" id="SDP77088.1"/>
    </source>
</evidence>